<dbReference type="Proteomes" id="UP001519460">
    <property type="component" value="Unassembled WGS sequence"/>
</dbReference>
<dbReference type="AlphaFoldDB" id="A0ABD0L1M2"/>
<feature type="region of interest" description="Disordered" evidence="1">
    <location>
        <begin position="65"/>
        <end position="87"/>
    </location>
</feature>
<name>A0ABD0L1M2_9CAEN</name>
<reference evidence="2 3" key="1">
    <citation type="journal article" date="2023" name="Sci. Data">
        <title>Genome assembly of the Korean intertidal mud-creeper Batillaria attramentaria.</title>
        <authorList>
            <person name="Patra A.K."/>
            <person name="Ho P.T."/>
            <person name="Jun S."/>
            <person name="Lee S.J."/>
            <person name="Kim Y."/>
            <person name="Won Y.J."/>
        </authorList>
    </citation>
    <scope>NUCLEOTIDE SEQUENCE [LARGE SCALE GENOMIC DNA]</scope>
    <source>
        <strain evidence="2">Wonlab-2016</strain>
    </source>
</reference>
<comment type="caution">
    <text evidence="2">The sequence shown here is derived from an EMBL/GenBank/DDBJ whole genome shotgun (WGS) entry which is preliminary data.</text>
</comment>
<accession>A0ABD0L1M2</accession>
<keyword evidence="3" id="KW-1185">Reference proteome</keyword>
<evidence type="ECO:0000313" key="2">
    <source>
        <dbReference type="EMBL" id="KAK7493231.1"/>
    </source>
</evidence>
<evidence type="ECO:0000256" key="1">
    <source>
        <dbReference type="SAM" id="MobiDB-lite"/>
    </source>
</evidence>
<evidence type="ECO:0000313" key="3">
    <source>
        <dbReference type="Proteomes" id="UP001519460"/>
    </source>
</evidence>
<dbReference type="EMBL" id="JACVVK020000095">
    <property type="protein sequence ID" value="KAK7493231.1"/>
    <property type="molecule type" value="Genomic_DNA"/>
</dbReference>
<proteinExistence type="predicted"/>
<protein>
    <submittedName>
        <fullName evidence="2">Uncharacterized protein</fullName>
    </submittedName>
</protein>
<gene>
    <name evidence="2" type="ORF">BaRGS_00015568</name>
</gene>
<feature type="compositionally biased region" description="Basic and acidic residues" evidence="1">
    <location>
        <begin position="30"/>
        <end position="45"/>
    </location>
</feature>
<feature type="region of interest" description="Disordered" evidence="1">
    <location>
        <begin position="30"/>
        <end position="49"/>
    </location>
</feature>
<organism evidence="2 3">
    <name type="scientific">Batillaria attramentaria</name>
    <dbReference type="NCBI Taxonomy" id="370345"/>
    <lineage>
        <taxon>Eukaryota</taxon>
        <taxon>Metazoa</taxon>
        <taxon>Spiralia</taxon>
        <taxon>Lophotrochozoa</taxon>
        <taxon>Mollusca</taxon>
        <taxon>Gastropoda</taxon>
        <taxon>Caenogastropoda</taxon>
        <taxon>Sorbeoconcha</taxon>
        <taxon>Cerithioidea</taxon>
        <taxon>Batillariidae</taxon>
        <taxon>Batillaria</taxon>
    </lineage>
</organism>
<sequence>MFEFPQEQGLERTLVAPGCPVHYKVRRRHMPDEMKADRVHTDQTESTRNYTECTYVEPNTKMSSFHEDREVNKETSSGSGVHYEVLRRNLPNETRPVCGLH</sequence>